<keyword evidence="1" id="KW-1133">Transmembrane helix</keyword>
<organism evidence="4 5">
    <name type="scientific">Roseibium hamelinense</name>
    <dbReference type="NCBI Taxonomy" id="150831"/>
    <lineage>
        <taxon>Bacteria</taxon>
        <taxon>Pseudomonadati</taxon>
        <taxon>Pseudomonadota</taxon>
        <taxon>Alphaproteobacteria</taxon>
        <taxon>Hyphomicrobiales</taxon>
        <taxon>Stappiaceae</taxon>
        <taxon>Roseibium</taxon>
    </lineage>
</organism>
<dbReference type="PANTHER" id="PTHR43081:SF1">
    <property type="entry name" value="ADENYLATE CYCLASE, TERMINAL-DIFFERENTIATION SPECIFIC"/>
    <property type="match status" value="1"/>
</dbReference>
<dbReference type="InterPro" id="IPR050697">
    <property type="entry name" value="Adenylyl/Guanylyl_Cyclase_3/4"/>
</dbReference>
<dbReference type="Gene3D" id="6.10.340.10">
    <property type="match status" value="1"/>
</dbReference>
<sequence length="628" mass="67445">MTENSGNKRRIKLPLTRIMGLGFGAFVALSLALVLLLSVIANFQNTFSLLNDKAILITQSMETQLRRHFEAVKLAAIGLKPFFDDGPLDPENVAMTKQELMLAIVGNPTVSVFVVTLPNGMNYGVYKEPGQRPEAFDGQVPSQGGKTYELPEIAVDSPPSWGPLVHNEYGQYANVSVPIVRDGELAGILTAASSLADLSRSIANLDEGADATTFIIANGDEIIMHSDTAWLQTGGKPALALPAPRLEFGDPVLKAVGEREILPEFQRAAEMGIEVSMIPAADDEFIMMRAVMPGFSDDPWVIGQYFQSASISREIQRLAGSAAVGFGALIVAVVIAAWLGRRFARPLRELARQSEKVGTLSLDEVDRLPRSRVAELDQVAVAFNAMVDGLKAMNTYVPRSLFIKLMRLGGQDAAIAREAELTVLFTDIVGFTAISEHMSATELAQSLNSHFAILVEAVEKNGGTVDKFIGDGMLAFWGAPDARPDHAEAAVSTARQIAIAVRKANDRARAEGREGIQLRIGIHTGLAVVGNVGALDRWNYTVVGDTVNTAERLQSLGREVAISDEVVILASSDTIAALPSEVAKTHAGLYSLRGRSESLDVWKLDPFVDEIRQAADIKSSGAASTAAE</sequence>
<dbReference type="Pfam" id="PF00672">
    <property type="entry name" value="HAMP"/>
    <property type="match status" value="1"/>
</dbReference>
<dbReference type="PROSITE" id="PS50885">
    <property type="entry name" value="HAMP"/>
    <property type="match status" value="1"/>
</dbReference>
<gene>
    <name evidence="4" type="ORF">JM93_01624</name>
</gene>
<dbReference type="GO" id="GO:0009190">
    <property type="term" value="P:cyclic nucleotide biosynthetic process"/>
    <property type="evidence" value="ECO:0007669"/>
    <property type="project" value="InterPro"/>
</dbReference>
<dbReference type="CDD" id="cd06225">
    <property type="entry name" value="HAMP"/>
    <property type="match status" value="1"/>
</dbReference>
<dbReference type="GO" id="GO:0035556">
    <property type="term" value="P:intracellular signal transduction"/>
    <property type="evidence" value="ECO:0007669"/>
    <property type="project" value="InterPro"/>
</dbReference>
<dbReference type="OrthoDB" id="9789782at2"/>
<protein>
    <submittedName>
        <fullName evidence="4">Adenylate cyclase</fullName>
    </submittedName>
</protein>
<comment type="caution">
    <text evidence="4">The sequence shown here is derived from an EMBL/GenBank/DDBJ whole genome shotgun (WGS) entry which is preliminary data.</text>
</comment>
<feature type="transmembrane region" description="Helical" evidence="1">
    <location>
        <begin position="21"/>
        <end position="43"/>
    </location>
</feature>
<dbReference type="SUPFAM" id="SSF55073">
    <property type="entry name" value="Nucleotide cyclase"/>
    <property type="match status" value="1"/>
</dbReference>
<dbReference type="SMART" id="SM00304">
    <property type="entry name" value="HAMP"/>
    <property type="match status" value="1"/>
</dbReference>
<name>A0A562T779_9HYPH</name>
<dbReference type="EMBL" id="VLLF01000003">
    <property type="protein sequence ID" value="TWI89421.1"/>
    <property type="molecule type" value="Genomic_DNA"/>
</dbReference>
<keyword evidence="5" id="KW-1185">Reference proteome</keyword>
<feature type="transmembrane region" description="Helical" evidence="1">
    <location>
        <begin position="318"/>
        <end position="339"/>
    </location>
</feature>
<feature type="domain" description="Guanylate cyclase" evidence="2">
    <location>
        <begin position="422"/>
        <end position="554"/>
    </location>
</feature>
<evidence type="ECO:0000256" key="1">
    <source>
        <dbReference type="SAM" id="Phobius"/>
    </source>
</evidence>
<dbReference type="Gene3D" id="3.30.450.20">
    <property type="entry name" value="PAS domain"/>
    <property type="match status" value="1"/>
</dbReference>
<dbReference type="SMART" id="SM00044">
    <property type="entry name" value="CYCc"/>
    <property type="match status" value="1"/>
</dbReference>
<dbReference type="GO" id="GO:0004016">
    <property type="term" value="F:adenylate cyclase activity"/>
    <property type="evidence" value="ECO:0007669"/>
    <property type="project" value="UniProtKB-ARBA"/>
</dbReference>
<evidence type="ECO:0000313" key="4">
    <source>
        <dbReference type="EMBL" id="TWI89421.1"/>
    </source>
</evidence>
<evidence type="ECO:0000259" key="2">
    <source>
        <dbReference type="PROSITE" id="PS50125"/>
    </source>
</evidence>
<dbReference type="InterPro" id="IPR029787">
    <property type="entry name" value="Nucleotide_cyclase"/>
</dbReference>
<evidence type="ECO:0000313" key="5">
    <source>
        <dbReference type="Proteomes" id="UP000320593"/>
    </source>
</evidence>
<dbReference type="PROSITE" id="PS50125">
    <property type="entry name" value="GUANYLATE_CYCLASE_2"/>
    <property type="match status" value="1"/>
</dbReference>
<accession>A0A562T779</accession>
<dbReference type="Pfam" id="PF00211">
    <property type="entry name" value="Guanylate_cyc"/>
    <property type="match status" value="1"/>
</dbReference>
<proteinExistence type="predicted"/>
<keyword evidence="1" id="KW-0472">Membrane</keyword>
<dbReference type="CDD" id="cd07302">
    <property type="entry name" value="CHD"/>
    <property type="match status" value="1"/>
</dbReference>
<dbReference type="Gene3D" id="3.30.70.1230">
    <property type="entry name" value="Nucleotide cyclase"/>
    <property type="match status" value="1"/>
</dbReference>
<feature type="domain" description="HAMP" evidence="3">
    <location>
        <begin position="341"/>
        <end position="395"/>
    </location>
</feature>
<dbReference type="InterPro" id="IPR003660">
    <property type="entry name" value="HAMP_dom"/>
</dbReference>
<evidence type="ECO:0000259" key="3">
    <source>
        <dbReference type="PROSITE" id="PS50885"/>
    </source>
</evidence>
<dbReference type="InterPro" id="IPR001054">
    <property type="entry name" value="A/G_cyclase"/>
</dbReference>
<dbReference type="AlphaFoldDB" id="A0A562T779"/>
<reference evidence="4 5" key="1">
    <citation type="submission" date="2019-07" db="EMBL/GenBank/DDBJ databases">
        <title>Genomic Encyclopedia of Archaeal and Bacterial Type Strains, Phase II (KMG-II): from individual species to whole genera.</title>
        <authorList>
            <person name="Goeker M."/>
        </authorList>
    </citation>
    <scope>NUCLEOTIDE SEQUENCE [LARGE SCALE GENOMIC DNA]</scope>
    <source>
        <strain evidence="4 5">ATCC BAA-252</strain>
    </source>
</reference>
<dbReference type="PANTHER" id="PTHR43081">
    <property type="entry name" value="ADENYLATE CYCLASE, TERMINAL-DIFFERENTIATION SPECIFIC-RELATED"/>
    <property type="match status" value="1"/>
</dbReference>
<keyword evidence="1" id="KW-0812">Transmembrane</keyword>
<dbReference type="GO" id="GO:0016020">
    <property type="term" value="C:membrane"/>
    <property type="evidence" value="ECO:0007669"/>
    <property type="project" value="InterPro"/>
</dbReference>
<dbReference type="Proteomes" id="UP000320593">
    <property type="component" value="Unassembled WGS sequence"/>
</dbReference>